<evidence type="ECO:0000313" key="3">
    <source>
        <dbReference type="EMBL" id="KAK5992817.1"/>
    </source>
</evidence>
<feature type="transmembrane region" description="Helical" evidence="2">
    <location>
        <begin position="222"/>
        <end position="242"/>
    </location>
</feature>
<organism evidence="3 4">
    <name type="scientific">Cladobotryum mycophilum</name>
    <dbReference type="NCBI Taxonomy" id="491253"/>
    <lineage>
        <taxon>Eukaryota</taxon>
        <taxon>Fungi</taxon>
        <taxon>Dikarya</taxon>
        <taxon>Ascomycota</taxon>
        <taxon>Pezizomycotina</taxon>
        <taxon>Sordariomycetes</taxon>
        <taxon>Hypocreomycetidae</taxon>
        <taxon>Hypocreales</taxon>
        <taxon>Hypocreaceae</taxon>
        <taxon>Cladobotryum</taxon>
    </lineage>
</organism>
<feature type="region of interest" description="Disordered" evidence="1">
    <location>
        <begin position="340"/>
        <end position="361"/>
    </location>
</feature>
<sequence length="397" mass="45347">MARSWTTDGSRWLKLPGMQPNRPSNRFDARHSPHLLAAHAPQLLCAAAVVEPLESASLTDLLRRRIVDGDDFPDAQIRPSRTVREQFGGAGLATEFVFFSILHPSFFDQPTIRSLFYAARERQDCEMSISKTPIGTYRLLKRKWPTTALRTTRWLMLVEFIGLVPLLVIFGLAQPDLYRTTMWQIGFDNHLNSNPNMVLYAYANHRPLPEIPFIWSRKLTDFNVAISVISLFFLLAKLMAIIMKLWYPIFATIINIGMIALFTVSVYGQIGPDYADPRYPSPAAWYFRYGCGLARPSGNYTNCQIAQSSLFITLYMFVVYLINFGFCLWAMWPNKANDIDEDEEDRESNYSEPKNMEMQGLGSPTTGGIFPYTPRTQAFHTLNRDLPLREPEAPKFG</sequence>
<dbReference type="EMBL" id="JAVFKD010000012">
    <property type="protein sequence ID" value="KAK5992817.1"/>
    <property type="molecule type" value="Genomic_DNA"/>
</dbReference>
<feature type="transmembrane region" description="Helical" evidence="2">
    <location>
        <begin position="249"/>
        <end position="270"/>
    </location>
</feature>
<keyword evidence="4" id="KW-1185">Reference proteome</keyword>
<keyword evidence="2" id="KW-0472">Membrane</keyword>
<keyword evidence="2" id="KW-0812">Transmembrane</keyword>
<comment type="caution">
    <text evidence="3">The sequence shown here is derived from an EMBL/GenBank/DDBJ whole genome shotgun (WGS) entry which is preliminary data.</text>
</comment>
<keyword evidence="2" id="KW-1133">Transmembrane helix</keyword>
<protein>
    <submittedName>
        <fullName evidence="3">Uncharacterized protein</fullName>
    </submittedName>
</protein>
<reference evidence="3 4" key="1">
    <citation type="submission" date="2024-01" db="EMBL/GenBank/DDBJ databases">
        <title>Complete genome of Cladobotryum mycophilum ATHUM6906.</title>
        <authorList>
            <person name="Christinaki A.C."/>
            <person name="Myridakis A.I."/>
            <person name="Kouvelis V.N."/>
        </authorList>
    </citation>
    <scope>NUCLEOTIDE SEQUENCE [LARGE SCALE GENOMIC DNA]</scope>
    <source>
        <strain evidence="3 4">ATHUM6906</strain>
    </source>
</reference>
<evidence type="ECO:0000256" key="1">
    <source>
        <dbReference type="SAM" id="MobiDB-lite"/>
    </source>
</evidence>
<name>A0ABR0SL03_9HYPO</name>
<dbReference type="Proteomes" id="UP001338125">
    <property type="component" value="Unassembled WGS sequence"/>
</dbReference>
<evidence type="ECO:0000313" key="4">
    <source>
        <dbReference type="Proteomes" id="UP001338125"/>
    </source>
</evidence>
<feature type="transmembrane region" description="Helical" evidence="2">
    <location>
        <begin position="154"/>
        <end position="173"/>
    </location>
</feature>
<proteinExistence type="predicted"/>
<evidence type="ECO:0000256" key="2">
    <source>
        <dbReference type="SAM" id="Phobius"/>
    </source>
</evidence>
<feature type="region of interest" description="Disordered" evidence="1">
    <location>
        <begin position="1"/>
        <end position="27"/>
    </location>
</feature>
<gene>
    <name evidence="3" type="ORF">PT974_06236</name>
</gene>
<feature type="transmembrane region" description="Helical" evidence="2">
    <location>
        <begin position="310"/>
        <end position="332"/>
    </location>
</feature>
<accession>A0ABR0SL03</accession>